<evidence type="ECO:0000313" key="1">
    <source>
        <dbReference type="EMBL" id="QEM41940.1"/>
    </source>
</evidence>
<keyword evidence="2" id="KW-1185">Reference proteome</keyword>
<reference evidence="1 2" key="1">
    <citation type="submission" date="2019-06" db="EMBL/GenBank/DDBJ databases">
        <title>A distant relative of Phikzvirus genus phages from a therapeutic phage collection.</title>
        <authorList>
            <person name="Hejnowicz M.S."/>
            <person name="Dabrowski K."/>
            <person name="Gawor J."/>
            <person name="Weber-Dabrowska B."/>
            <person name="Gromadka R."/>
            <person name="Lobocka M.B."/>
        </authorList>
    </citation>
    <scope>NUCLEOTIDE SEQUENCE [LARGE SCALE GENOMIC DNA]</scope>
</reference>
<dbReference type="Proteomes" id="UP000322144">
    <property type="component" value="Segment"/>
</dbReference>
<sequence>MQNQSNNVVLSQNIAVLTAAAELGAEALLRSIGGDTSAATLEGEYLTKEDIQAAIVARMCKFLG</sequence>
<dbReference type="KEGG" id="vg:77936961"/>
<protein>
    <submittedName>
        <fullName evidence="1">Uncharacterized protein</fullName>
    </submittedName>
</protein>
<proteinExistence type="predicted"/>
<evidence type="ECO:0000313" key="2">
    <source>
        <dbReference type="Proteomes" id="UP000322144"/>
    </source>
</evidence>
<name>A0A5C1K7T3_9CAUD</name>
<organism evidence="1 2">
    <name type="scientific">Pseudomonas phage vB_PaeM_PS119XW</name>
    <dbReference type="NCBI Taxonomy" id="2601632"/>
    <lineage>
        <taxon>Viruses</taxon>
        <taxon>Duplodnaviria</taxon>
        <taxon>Heunggongvirae</taxon>
        <taxon>Uroviricota</taxon>
        <taxon>Caudoviricetes</taxon>
        <taxon>Chimalliviridae</taxon>
        <taxon>Pawinskivirus</taxon>
        <taxon>Pawinskivirus PS119XW</taxon>
    </lineage>
</organism>
<dbReference type="EMBL" id="MN103543">
    <property type="protein sequence ID" value="QEM41940.1"/>
    <property type="molecule type" value="Genomic_DNA"/>
</dbReference>
<accession>A0A5C1K7T3</accession>
<dbReference type="GeneID" id="77936961"/>
<dbReference type="RefSeq" id="YP_010660951.1">
    <property type="nucleotide sequence ID" value="NC_070882.1"/>
</dbReference>